<dbReference type="CDD" id="cd01997">
    <property type="entry name" value="GMP_synthase_C"/>
    <property type="match status" value="1"/>
</dbReference>
<dbReference type="InterPro" id="IPR014729">
    <property type="entry name" value="Rossmann-like_a/b/a_fold"/>
</dbReference>
<dbReference type="Proteomes" id="UP000619545">
    <property type="component" value="Unassembled WGS sequence"/>
</dbReference>
<keyword evidence="10 13" id="KW-0067">ATP-binding</keyword>
<dbReference type="UniPathway" id="UPA00189">
    <property type="reaction ID" value="UER00296"/>
</dbReference>
<dbReference type="PROSITE" id="PS51553">
    <property type="entry name" value="GMPS_ATP_PPASE"/>
    <property type="match status" value="1"/>
</dbReference>
<dbReference type="GO" id="GO:0004810">
    <property type="term" value="F:CCA tRNA nucleotidyltransferase activity"/>
    <property type="evidence" value="ECO:0007669"/>
    <property type="project" value="InterPro"/>
</dbReference>
<dbReference type="Gene3D" id="3.30.300.10">
    <property type="match status" value="1"/>
</dbReference>
<dbReference type="SMR" id="A0A832THX8"/>
<dbReference type="PANTHER" id="PTHR11922:SF2">
    <property type="entry name" value="GMP SYNTHASE [GLUTAMINE-HYDROLYZING]"/>
    <property type="match status" value="1"/>
</dbReference>
<evidence type="ECO:0000259" key="15">
    <source>
        <dbReference type="PROSITE" id="PS51553"/>
    </source>
</evidence>
<dbReference type="Pfam" id="PF02568">
    <property type="entry name" value="ThiI"/>
    <property type="match status" value="1"/>
</dbReference>
<evidence type="ECO:0000256" key="3">
    <source>
        <dbReference type="ARBA" id="ARBA00011264"/>
    </source>
</evidence>
<evidence type="ECO:0000256" key="6">
    <source>
        <dbReference type="ARBA" id="ARBA00022598"/>
    </source>
</evidence>
<proteinExistence type="inferred from homology"/>
<evidence type="ECO:0000256" key="8">
    <source>
        <dbReference type="ARBA" id="ARBA00022749"/>
    </source>
</evidence>
<dbReference type="Pfam" id="PF00958">
    <property type="entry name" value="GMP_synt_C"/>
    <property type="match status" value="1"/>
</dbReference>
<dbReference type="GO" id="GO:0005524">
    <property type="term" value="F:ATP binding"/>
    <property type="evidence" value="ECO:0007669"/>
    <property type="project" value="UniProtKB-UniRule"/>
</dbReference>
<dbReference type="FunFam" id="3.30.300.10:FF:000002">
    <property type="entry name" value="GMP synthase [glutamine-hydrolyzing]"/>
    <property type="match status" value="1"/>
</dbReference>
<evidence type="ECO:0000256" key="14">
    <source>
        <dbReference type="PROSITE-ProRule" id="PRU00886"/>
    </source>
</evidence>
<dbReference type="GO" id="GO:0005829">
    <property type="term" value="C:cytosol"/>
    <property type="evidence" value="ECO:0007669"/>
    <property type="project" value="TreeGrafter"/>
</dbReference>
<feature type="binding site" evidence="14">
    <location>
        <begin position="29"/>
        <end position="35"/>
    </location>
    <ligand>
        <name>ATP</name>
        <dbReference type="ChEBI" id="CHEBI:30616"/>
    </ligand>
</feature>
<dbReference type="SUPFAM" id="SSF52402">
    <property type="entry name" value="Adenine nucleotide alpha hydrolases-like"/>
    <property type="match status" value="1"/>
</dbReference>
<keyword evidence="8 13" id="KW-0332">GMP biosynthesis</keyword>
<comment type="catalytic activity">
    <reaction evidence="12 13">
        <text>XMP + L-glutamine + ATP + H2O = GMP + L-glutamate + AMP + diphosphate + 2 H(+)</text>
        <dbReference type="Rhea" id="RHEA:11680"/>
        <dbReference type="ChEBI" id="CHEBI:15377"/>
        <dbReference type="ChEBI" id="CHEBI:15378"/>
        <dbReference type="ChEBI" id="CHEBI:29985"/>
        <dbReference type="ChEBI" id="CHEBI:30616"/>
        <dbReference type="ChEBI" id="CHEBI:33019"/>
        <dbReference type="ChEBI" id="CHEBI:57464"/>
        <dbReference type="ChEBI" id="CHEBI:58115"/>
        <dbReference type="ChEBI" id="CHEBI:58359"/>
        <dbReference type="ChEBI" id="CHEBI:456215"/>
        <dbReference type="EC" id="6.3.5.2"/>
    </reaction>
</comment>
<evidence type="ECO:0000256" key="2">
    <source>
        <dbReference type="ARBA" id="ARBA00005153"/>
    </source>
</evidence>
<evidence type="ECO:0000256" key="5">
    <source>
        <dbReference type="ARBA" id="ARBA00022411"/>
    </source>
</evidence>
<name>A0A832THX8_9EURY</name>
<dbReference type="GO" id="GO:0003921">
    <property type="term" value="F:GMP synthase activity"/>
    <property type="evidence" value="ECO:0007669"/>
    <property type="project" value="InterPro"/>
</dbReference>
<evidence type="ECO:0000256" key="10">
    <source>
        <dbReference type="ARBA" id="ARBA00022840"/>
    </source>
</evidence>
<feature type="domain" description="GMPS ATP-PPase" evidence="15">
    <location>
        <begin position="2"/>
        <end position="186"/>
    </location>
</feature>
<comment type="subunit">
    <text evidence="3 13">Heterodimer composed of a glutamine amidotransferase subunit (A) and a GMP-binding subunit (B).</text>
</comment>
<dbReference type="EC" id="6.3.5.2" evidence="4 13"/>
<comment type="pathway">
    <text evidence="2 13">Purine metabolism; GMP biosynthesis; GMP from XMP (L-Gln route): step 1/1.</text>
</comment>
<evidence type="ECO:0000256" key="1">
    <source>
        <dbReference type="ARBA" id="ARBA00002332"/>
    </source>
</evidence>
<dbReference type="FunFam" id="3.40.50.620:FF:000208">
    <property type="entry name" value="GMP synthase [glutamine-hydrolyzing] subunit B"/>
    <property type="match status" value="1"/>
</dbReference>
<keyword evidence="7 13" id="KW-0547">Nucleotide-binding</keyword>
<dbReference type="Gene3D" id="3.40.50.620">
    <property type="entry name" value="HUPs"/>
    <property type="match status" value="1"/>
</dbReference>
<dbReference type="AlphaFoldDB" id="A0A832THX8"/>
<keyword evidence="6 13" id="KW-0436">Ligase</keyword>
<evidence type="ECO:0000313" key="16">
    <source>
        <dbReference type="EMBL" id="HII70483.1"/>
    </source>
</evidence>
<accession>A0A832THX8</accession>
<dbReference type="RefSeq" id="WP_011018733.1">
    <property type="nucleotide sequence ID" value="NZ_DUJS01000004.1"/>
</dbReference>
<evidence type="ECO:0000256" key="4">
    <source>
        <dbReference type="ARBA" id="ARBA00012746"/>
    </source>
</evidence>
<comment type="caution">
    <text evidence="16">The sequence shown here is derived from an EMBL/GenBank/DDBJ whole genome shotgun (WGS) entry which is preliminary data.</text>
</comment>
<dbReference type="GeneID" id="1477666"/>
<dbReference type="EMBL" id="DUJS01000004">
    <property type="protein sequence ID" value="HII70483.1"/>
    <property type="molecule type" value="Genomic_DNA"/>
</dbReference>
<dbReference type="NCBIfam" id="TIGR00884">
    <property type="entry name" value="guaA_Cterm"/>
    <property type="match status" value="1"/>
</dbReference>
<evidence type="ECO:0000256" key="11">
    <source>
        <dbReference type="ARBA" id="ARBA00030464"/>
    </source>
</evidence>
<protein>
    <recommendedName>
        <fullName evidence="5 13">GMP synthase [glutamine-hydrolyzing] subunit B</fullName>
        <ecNumber evidence="4 13">6.3.5.2</ecNumber>
    </recommendedName>
    <alternativeName>
        <fullName evidence="11 13">GMP synthetase</fullName>
    </alternativeName>
</protein>
<dbReference type="InterPro" id="IPR001674">
    <property type="entry name" value="GMP_synth_C"/>
</dbReference>
<sequence>MFDPKKFVEEAIEELRREIGDRKAIIAVSGGVDSTTAAVLTHRAIGSHLVCVFVDHGFMRKGEPERIRELLEEELGLNLRFVEAAEEFFEALRGVTDPEEKRKIIGEKFIEVFERIAEEEEAEVLVQGTIAPDIIESERGIKSHHNVGGLPEKLNLDVVEPLRDLYKDEVREVARYLGIPDEIVERMPFPGPGLAVRVLGEVTPEKVEIVREANAIVEEEVEKAVEEGKMSKPWQAFAALLDCKATGVKGDERDYGWVIAVRIVESIDAMIADVPEVPWEVLRNIQDRITSEVPEVTRVLFDITPKPPATIEFE</sequence>
<organism evidence="16 17">
    <name type="scientific">Methanopyrus kandleri</name>
    <dbReference type="NCBI Taxonomy" id="2320"/>
    <lineage>
        <taxon>Archaea</taxon>
        <taxon>Methanobacteriati</taxon>
        <taxon>Methanobacteriota</taxon>
        <taxon>Methanomada group</taxon>
        <taxon>Methanopyri</taxon>
        <taxon>Methanopyrales</taxon>
        <taxon>Methanopyraceae</taxon>
        <taxon>Methanopyrus</taxon>
    </lineage>
</organism>
<dbReference type="NCBIfam" id="NF000848">
    <property type="entry name" value="PRK00074.1"/>
    <property type="match status" value="1"/>
</dbReference>
<comment type="function">
    <text evidence="1 13">Catalyzes the synthesis of GMP from XMP.</text>
</comment>
<dbReference type="InterPro" id="IPR025777">
    <property type="entry name" value="GMPS_ATP_PPase_dom"/>
</dbReference>
<dbReference type="HAMAP" id="MF_00345">
    <property type="entry name" value="GMP_synthase_B"/>
    <property type="match status" value="1"/>
</dbReference>
<dbReference type="OMA" id="GMTANAM"/>
<reference evidence="16" key="1">
    <citation type="journal article" date="2020" name="bioRxiv">
        <title>A rank-normalized archaeal taxonomy based on genome phylogeny resolves widespread incomplete and uneven classifications.</title>
        <authorList>
            <person name="Rinke C."/>
            <person name="Chuvochina M."/>
            <person name="Mussig A.J."/>
            <person name="Chaumeil P.-A."/>
            <person name="Waite D.W."/>
            <person name="Whitman W.B."/>
            <person name="Parks D.H."/>
            <person name="Hugenholtz P."/>
        </authorList>
    </citation>
    <scope>NUCLEOTIDE SEQUENCE</scope>
    <source>
        <strain evidence="16">UBA8853</strain>
    </source>
</reference>
<evidence type="ECO:0000256" key="13">
    <source>
        <dbReference type="HAMAP-Rule" id="MF_00345"/>
    </source>
</evidence>
<evidence type="ECO:0000256" key="12">
    <source>
        <dbReference type="ARBA" id="ARBA00049404"/>
    </source>
</evidence>
<evidence type="ECO:0000313" key="17">
    <source>
        <dbReference type="Proteomes" id="UP000619545"/>
    </source>
</evidence>
<keyword evidence="9 13" id="KW-0658">Purine biosynthesis</keyword>
<gene>
    <name evidence="16" type="primary">guaA</name>
    <name evidence="13" type="synonym">guaAB</name>
    <name evidence="16" type="ORF">HA336_04540</name>
</gene>
<evidence type="ECO:0000256" key="9">
    <source>
        <dbReference type="ARBA" id="ARBA00022755"/>
    </source>
</evidence>
<dbReference type="InterPro" id="IPR020536">
    <property type="entry name" value="ThiI_AANH"/>
</dbReference>
<evidence type="ECO:0000256" key="7">
    <source>
        <dbReference type="ARBA" id="ARBA00022741"/>
    </source>
</evidence>
<dbReference type="SUPFAM" id="SSF54810">
    <property type="entry name" value="GMP synthetase C-terminal dimerisation domain"/>
    <property type="match status" value="1"/>
</dbReference>
<dbReference type="InterPro" id="IPR026598">
    <property type="entry name" value="GMP_synthase_B"/>
</dbReference>
<dbReference type="PANTHER" id="PTHR11922">
    <property type="entry name" value="GMP SYNTHASE-RELATED"/>
    <property type="match status" value="1"/>
</dbReference>